<accession>A0ABD2IKC9</accession>
<organism evidence="2 3">
    <name type="scientific">Heterodera trifolii</name>
    <dbReference type="NCBI Taxonomy" id="157864"/>
    <lineage>
        <taxon>Eukaryota</taxon>
        <taxon>Metazoa</taxon>
        <taxon>Ecdysozoa</taxon>
        <taxon>Nematoda</taxon>
        <taxon>Chromadorea</taxon>
        <taxon>Rhabditida</taxon>
        <taxon>Tylenchina</taxon>
        <taxon>Tylenchomorpha</taxon>
        <taxon>Tylenchoidea</taxon>
        <taxon>Heteroderidae</taxon>
        <taxon>Heteroderinae</taxon>
        <taxon>Heterodera</taxon>
    </lineage>
</organism>
<keyword evidence="1" id="KW-0472">Membrane</keyword>
<sequence>MALSPCCSFVPLLRPPLCPRPHCPFLATPRNIISCPRVPPDRANQIAFSSSPLRRLLRSVQRSTAGKVLLLILFALLPLLLIIVLLYQFVARPTITTSSTPFVVVPVVVEAAAFPPPPAAVTAAKEQKHFDKQIADSSCRHSVTRGEG</sequence>
<name>A0ABD2IKC9_9BILA</name>
<feature type="transmembrane region" description="Helical" evidence="1">
    <location>
        <begin position="68"/>
        <end position="90"/>
    </location>
</feature>
<keyword evidence="1" id="KW-0812">Transmembrane</keyword>
<dbReference type="Proteomes" id="UP001620626">
    <property type="component" value="Unassembled WGS sequence"/>
</dbReference>
<evidence type="ECO:0000313" key="3">
    <source>
        <dbReference type="Proteomes" id="UP001620626"/>
    </source>
</evidence>
<keyword evidence="3" id="KW-1185">Reference proteome</keyword>
<keyword evidence="1" id="KW-1133">Transmembrane helix</keyword>
<protein>
    <submittedName>
        <fullName evidence="2">Uncharacterized protein</fullName>
    </submittedName>
</protein>
<dbReference type="EMBL" id="JBICBT010001179">
    <property type="protein sequence ID" value="KAL3079602.1"/>
    <property type="molecule type" value="Genomic_DNA"/>
</dbReference>
<comment type="caution">
    <text evidence="2">The sequence shown here is derived from an EMBL/GenBank/DDBJ whole genome shotgun (WGS) entry which is preliminary data.</text>
</comment>
<dbReference type="AlphaFoldDB" id="A0ABD2IKC9"/>
<proteinExistence type="predicted"/>
<evidence type="ECO:0000313" key="2">
    <source>
        <dbReference type="EMBL" id="KAL3079602.1"/>
    </source>
</evidence>
<reference evidence="2 3" key="1">
    <citation type="submission" date="2024-10" db="EMBL/GenBank/DDBJ databases">
        <authorList>
            <person name="Kim D."/>
        </authorList>
    </citation>
    <scope>NUCLEOTIDE SEQUENCE [LARGE SCALE GENOMIC DNA]</scope>
    <source>
        <strain evidence="2">BH-2024</strain>
    </source>
</reference>
<gene>
    <name evidence="2" type="ORF">niasHT_034826</name>
</gene>
<evidence type="ECO:0000256" key="1">
    <source>
        <dbReference type="SAM" id="Phobius"/>
    </source>
</evidence>